<dbReference type="Proteomes" id="UP001271792">
    <property type="component" value="Unassembled WGS sequence"/>
</dbReference>
<dbReference type="NCBIfam" id="TIGR01409">
    <property type="entry name" value="TAT_signal_seq"/>
    <property type="match status" value="1"/>
</dbReference>
<evidence type="ECO:0000256" key="1">
    <source>
        <dbReference type="ARBA" id="ARBA00010609"/>
    </source>
</evidence>
<keyword evidence="13" id="KW-1185">Reference proteome</keyword>
<evidence type="ECO:0000256" key="5">
    <source>
        <dbReference type="ARBA" id="ARBA00038978"/>
    </source>
</evidence>
<dbReference type="InterPro" id="IPR045087">
    <property type="entry name" value="Cu-oxidase_fam"/>
</dbReference>
<sequence length="476" mass="52516">MFSRRDALKLSAVAGVGMVLPAQQLASALSDDPPVVTPFSVPLPIPPVLRPVTSSRSADHYEMVVTPATARIFPGLDTRVLTFNGSFPGPTIRSRRGRAAVVKVTNKMSTPAAVHLHGANVAPESDGHPLDTIDPGASRLYHYPNSQPAATLWYHDHAHHVEAEQVYRGLTGAYIISDSETDALRLPSGEFDIPLVIRDAQFDGDGQLVWKLDDFANRKTVLVNGAIQPTHKVKRRKYRLRLINAANSRPLRLALNPASDVIQIASDGGLLGRPVTRPEVELWPAERAEIVIDFSKFPSGTNVILENTFNGPETPGRQLLRFEVTGSVVADDSVVPAKLRDLEDLGTPTVTRRIVLARDPTNTFYAIDGKAYDPKRIDLTVKRGTTELWEVVNDDGQYNFPHSIHLHLVQFRVLERAGQPVGEWEAYPKDTARVPAGQTVKILVKFDSEFTGVYPFHCHFFDHSSMAMMANMQVLP</sequence>
<keyword evidence="3" id="KW-0479">Metal-binding</keyword>
<evidence type="ECO:0000313" key="12">
    <source>
        <dbReference type="EMBL" id="MDX8053065.1"/>
    </source>
</evidence>
<reference evidence="12 13" key="1">
    <citation type="submission" date="2023-11" db="EMBL/GenBank/DDBJ databases">
        <title>Lentzea sokolovensis, sp. nov., Lentzea kristufkii, sp. nov., and Lentzea miocenensis, sp. nov., rare actinobacteria from Sokolov Coal Basin, Miocene lacustrine sediment, Czech Republic.</title>
        <authorList>
            <person name="Lara A."/>
            <person name="Kotroba L."/>
            <person name="Nouioui I."/>
            <person name="Neumann-Schaal M."/>
            <person name="Mast Y."/>
            <person name="Chronakova A."/>
        </authorList>
    </citation>
    <scope>NUCLEOTIDE SEQUENCE [LARGE SCALE GENOMIC DNA]</scope>
    <source>
        <strain evidence="12 13">BCCO 10_0798</strain>
    </source>
</reference>
<dbReference type="SUPFAM" id="SSF49503">
    <property type="entry name" value="Cupredoxins"/>
    <property type="match status" value="3"/>
</dbReference>
<accession>A0ABU4TXP1</accession>
<evidence type="ECO:0000259" key="11">
    <source>
        <dbReference type="Pfam" id="PF07732"/>
    </source>
</evidence>
<dbReference type="InterPro" id="IPR006311">
    <property type="entry name" value="TAT_signal"/>
</dbReference>
<dbReference type="InterPro" id="IPR008972">
    <property type="entry name" value="Cupredoxin"/>
</dbReference>
<dbReference type="EMBL" id="JAXAVV010000014">
    <property type="protein sequence ID" value="MDX8053065.1"/>
    <property type="molecule type" value="Genomic_DNA"/>
</dbReference>
<dbReference type="Gene3D" id="2.60.40.420">
    <property type="entry name" value="Cupredoxins - blue copper proteins"/>
    <property type="match status" value="3"/>
</dbReference>
<dbReference type="PROSITE" id="PS51318">
    <property type="entry name" value="TAT"/>
    <property type="match status" value="1"/>
</dbReference>
<protein>
    <recommendedName>
        <fullName evidence="6">Multicopper oxidase CueO</fullName>
        <ecNumber evidence="5">1.16.3.4</ecNumber>
    </recommendedName>
    <alternativeName>
        <fullName evidence="7">Copper efflux oxidase</fullName>
    </alternativeName>
    <alternativeName>
        <fullName evidence="8">Cuprous oxidase</fullName>
    </alternativeName>
</protein>
<dbReference type="Pfam" id="PF07731">
    <property type="entry name" value="Cu-oxidase_2"/>
    <property type="match status" value="1"/>
</dbReference>
<feature type="domain" description="Plastocyanin-like" evidence="11">
    <location>
        <begin position="71"/>
        <end position="180"/>
    </location>
</feature>
<comment type="caution">
    <text evidence="12">The sequence shown here is derived from an EMBL/GenBank/DDBJ whole genome shotgun (WGS) entry which is preliminary data.</text>
</comment>
<keyword evidence="4" id="KW-0560">Oxidoreductase</keyword>
<dbReference type="InterPro" id="IPR002355">
    <property type="entry name" value="Cu_oxidase_Cu_BS"/>
</dbReference>
<dbReference type="PROSITE" id="PS00080">
    <property type="entry name" value="MULTICOPPER_OXIDASE2"/>
    <property type="match status" value="1"/>
</dbReference>
<evidence type="ECO:0000256" key="9">
    <source>
        <dbReference type="ARBA" id="ARBA00048092"/>
    </source>
</evidence>
<organism evidence="12 13">
    <name type="scientific">Lentzea kristufekii</name>
    <dbReference type="NCBI Taxonomy" id="3095430"/>
    <lineage>
        <taxon>Bacteria</taxon>
        <taxon>Bacillati</taxon>
        <taxon>Actinomycetota</taxon>
        <taxon>Actinomycetes</taxon>
        <taxon>Pseudonocardiales</taxon>
        <taxon>Pseudonocardiaceae</taxon>
        <taxon>Lentzea</taxon>
    </lineage>
</organism>
<reference evidence="12 13" key="2">
    <citation type="submission" date="2023-11" db="EMBL/GenBank/DDBJ databases">
        <authorList>
            <person name="Lara A.C."/>
            <person name="Chronakova A."/>
        </authorList>
    </citation>
    <scope>NUCLEOTIDE SEQUENCE [LARGE SCALE GENOMIC DNA]</scope>
    <source>
        <strain evidence="12 13">BCCO 10_0798</strain>
    </source>
</reference>
<dbReference type="RefSeq" id="WP_319986908.1">
    <property type="nucleotide sequence ID" value="NZ_JAXAVV010000014.1"/>
</dbReference>
<dbReference type="InterPro" id="IPR011707">
    <property type="entry name" value="Cu-oxidase-like_N"/>
</dbReference>
<dbReference type="CDD" id="cd13890">
    <property type="entry name" value="CuRO_3_CueO_FtsP"/>
    <property type="match status" value="1"/>
</dbReference>
<evidence type="ECO:0000256" key="6">
    <source>
        <dbReference type="ARBA" id="ARBA00041027"/>
    </source>
</evidence>
<dbReference type="InterPro" id="IPR019546">
    <property type="entry name" value="TAT_signal_bac_arc"/>
</dbReference>
<comment type="similarity">
    <text evidence="1">Belongs to the multicopper oxidase family.</text>
</comment>
<dbReference type="PANTHER" id="PTHR48267">
    <property type="entry name" value="CUPREDOXIN SUPERFAMILY PROTEIN"/>
    <property type="match status" value="1"/>
</dbReference>
<evidence type="ECO:0000256" key="8">
    <source>
        <dbReference type="ARBA" id="ARBA00043090"/>
    </source>
</evidence>
<evidence type="ECO:0000256" key="2">
    <source>
        <dbReference type="ARBA" id="ARBA00011245"/>
    </source>
</evidence>
<name>A0ABU4TXP1_9PSEU</name>
<evidence type="ECO:0000259" key="10">
    <source>
        <dbReference type="Pfam" id="PF07731"/>
    </source>
</evidence>
<evidence type="ECO:0000256" key="4">
    <source>
        <dbReference type="ARBA" id="ARBA00023002"/>
    </source>
</evidence>
<dbReference type="PANTHER" id="PTHR48267:SF1">
    <property type="entry name" value="BILIRUBIN OXIDASE"/>
    <property type="match status" value="1"/>
</dbReference>
<comment type="catalytic activity">
    <reaction evidence="9">
        <text>4 Cu(+) + O2 + 4 H(+) = 4 Cu(2+) + 2 H2O</text>
        <dbReference type="Rhea" id="RHEA:30083"/>
        <dbReference type="ChEBI" id="CHEBI:15377"/>
        <dbReference type="ChEBI" id="CHEBI:15378"/>
        <dbReference type="ChEBI" id="CHEBI:15379"/>
        <dbReference type="ChEBI" id="CHEBI:29036"/>
        <dbReference type="ChEBI" id="CHEBI:49552"/>
        <dbReference type="EC" id="1.16.3.4"/>
    </reaction>
    <physiologicalReaction direction="left-to-right" evidence="9">
        <dbReference type="Rhea" id="RHEA:30084"/>
    </physiologicalReaction>
</comment>
<dbReference type="InterPro" id="IPR011706">
    <property type="entry name" value="Cu-oxidase_C"/>
</dbReference>
<dbReference type="Pfam" id="PF07732">
    <property type="entry name" value="Cu-oxidase_3"/>
    <property type="match status" value="1"/>
</dbReference>
<evidence type="ECO:0000256" key="3">
    <source>
        <dbReference type="ARBA" id="ARBA00022723"/>
    </source>
</evidence>
<gene>
    <name evidence="12" type="ORF">SK571_27120</name>
</gene>
<evidence type="ECO:0000256" key="7">
    <source>
        <dbReference type="ARBA" id="ARBA00042896"/>
    </source>
</evidence>
<proteinExistence type="inferred from homology"/>
<comment type="subunit">
    <text evidence="2">Monomer.</text>
</comment>
<dbReference type="EC" id="1.16.3.4" evidence="5"/>
<evidence type="ECO:0000313" key="13">
    <source>
        <dbReference type="Proteomes" id="UP001271792"/>
    </source>
</evidence>
<feature type="domain" description="Plastocyanin-like" evidence="10">
    <location>
        <begin position="361"/>
        <end position="474"/>
    </location>
</feature>